<evidence type="ECO:0000313" key="3">
    <source>
        <dbReference type="Proteomes" id="UP000276178"/>
    </source>
</evidence>
<dbReference type="GO" id="GO:0006629">
    <property type="term" value="P:lipid metabolic process"/>
    <property type="evidence" value="ECO:0007669"/>
    <property type="project" value="InterPro"/>
</dbReference>
<dbReference type="Pfam" id="PF02450">
    <property type="entry name" value="LCAT"/>
    <property type="match status" value="1"/>
</dbReference>
<dbReference type="EMBL" id="RHHN01000041">
    <property type="protein sequence ID" value="RNB54242.1"/>
    <property type="molecule type" value="Genomic_DNA"/>
</dbReference>
<evidence type="ECO:0000313" key="1">
    <source>
        <dbReference type="EMBL" id="GED28263.1"/>
    </source>
</evidence>
<dbReference type="RefSeq" id="WP_122953021.1">
    <property type="nucleotide sequence ID" value="NZ_BJOD01000064.1"/>
</dbReference>
<dbReference type="SUPFAM" id="SSF53474">
    <property type="entry name" value="alpha/beta-Hydrolases"/>
    <property type="match status" value="1"/>
</dbReference>
<name>A0A3M8ASR8_9BACL</name>
<reference evidence="2 3" key="1">
    <citation type="submission" date="2018-10" db="EMBL/GenBank/DDBJ databases">
        <title>Phylogenomics of Brevibacillus.</title>
        <authorList>
            <person name="Dunlap C."/>
        </authorList>
    </citation>
    <scope>NUCLEOTIDE SEQUENCE [LARGE SCALE GENOMIC DNA]</scope>
    <source>
        <strain evidence="2 3">NRRL NRS 1219</strain>
    </source>
</reference>
<evidence type="ECO:0000313" key="4">
    <source>
        <dbReference type="Proteomes" id="UP000317180"/>
    </source>
</evidence>
<protein>
    <submittedName>
        <fullName evidence="2">Acetyltransferase</fullName>
    </submittedName>
</protein>
<dbReference type="AlphaFoldDB" id="A0A3M8ASR8"/>
<gene>
    <name evidence="1" type="ORF">BAG01nite_43650</name>
    <name evidence="2" type="ORF">EB820_14415</name>
</gene>
<dbReference type="Proteomes" id="UP000317180">
    <property type="component" value="Unassembled WGS sequence"/>
</dbReference>
<dbReference type="InterPro" id="IPR029058">
    <property type="entry name" value="AB_hydrolase_fold"/>
</dbReference>
<accession>A0A3M8ASR8</accession>
<keyword evidence="2" id="KW-0808">Transferase</keyword>
<organism evidence="2 3">
    <name type="scientific">Brevibacillus agri</name>
    <dbReference type="NCBI Taxonomy" id="51101"/>
    <lineage>
        <taxon>Bacteria</taxon>
        <taxon>Bacillati</taxon>
        <taxon>Bacillota</taxon>
        <taxon>Bacilli</taxon>
        <taxon>Bacillales</taxon>
        <taxon>Paenibacillaceae</taxon>
        <taxon>Brevibacillus</taxon>
    </lineage>
</organism>
<dbReference type="Proteomes" id="UP000276178">
    <property type="component" value="Unassembled WGS sequence"/>
</dbReference>
<dbReference type="GO" id="GO:0008374">
    <property type="term" value="F:O-acyltransferase activity"/>
    <property type="evidence" value="ECO:0007669"/>
    <property type="project" value="InterPro"/>
</dbReference>
<dbReference type="Gene3D" id="3.40.50.1820">
    <property type="entry name" value="alpha/beta hydrolase"/>
    <property type="match status" value="1"/>
</dbReference>
<comment type="caution">
    <text evidence="2">The sequence shown here is derived from an EMBL/GenBank/DDBJ whole genome shotgun (WGS) entry which is preliminary data.</text>
</comment>
<dbReference type="EMBL" id="BJOD01000064">
    <property type="protein sequence ID" value="GED28263.1"/>
    <property type="molecule type" value="Genomic_DNA"/>
</dbReference>
<dbReference type="InterPro" id="IPR003386">
    <property type="entry name" value="LACT/PDAT_acylTrfase"/>
</dbReference>
<evidence type="ECO:0000313" key="2">
    <source>
        <dbReference type="EMBL" id="RNB54242.1"/>
    </source>
</evidence>
<keyword evidence="4" id="KW-1185">Reference proteome</keyword>
<sequence length="317" mass="35362">MSSFLSQKVPIVFVPGLFGSMNDQIIPGTGDWSFGLARTAYEPFIRMLENMGYRLNEQLFVAFYDWRRPIGISAEHSLVPVIQWAKQVTGASHVNLVCHSMGGLVARAYVQGDTYQNDVDQLLVFATPNAGSPISYCYWAGGKLPRPVPGKRNVLEIYMNVYLAYLEQGRPFKRVQAIQRHFPSLLDLVPAADYGDYLLEKKNGAESFVPYSSMVVKNHYMDLLNSTMGLIYERNIRITVVAGIGQETIHYLRTVPSLSPTKWVDGRVVGSISSSAGDGSVMAKSVFTLEGDKYYVEATHLDILYKSEPLLRQLLGS</sequence>
<dbReference type="GeneID" id="82809435"/>
<dbReference type="OrthoDB" id="503948at2"/>
<proteinExistence type="predicted"/>
<reference evidence="1 4" key="2">
    <citation type="submission" date="2019-06" db="EMBL/GenBank/DDBJ databases">
        <title>Whole genome shotgun sequence of Brevibacillus agri NBRC 15538.</title>
        <authorList>
            <person name="Hosoyama A."/>
            <person name="Uohara A."/>
            <person name="Ohji S."/>
            <person name="Ichikawa N."/>
        </authorList>
    </citation>
    <scope>NUCLEOTIDE SEQUENCE [LARGE SCALE GENOMIC DNA]</scope>
    <source>
        <strain evidence="1 4">NBRC 15538</strain>
    </source>
</reference>